<dbReference type="OrthoDB" id="176168at2"/>
<evidence type="ECO:0000256" key="1">
    <source>
        <dbReference type="ARBA" id="ARBA00007806"/>
    </source>
</evidence>
<dbReference type="AlphaFoldDB" id="A0A3Q9FS05"/>
<evidence type="ECO:0000259" key="5">
    <source>
        <dbReference type="Pfam" id="PF17137"/>
    </source>
</evidence>
<protein>
    <submittedName>
        <fullName evidence="7">DUF5110 domain-containing protein</fullName>
    </submittedName>
</protein>
<keyword evidence="2" id="KW-0326">Glycosidase</keyword>
<dbReference type="InterPro" id="IPR025887">
    <property type="entry name" value="Glyco_hydro_31_N_dom"/>
</dbReference>
<dbReference type="InterPro" id="IPR017853">
    <property type="entry name" value="GH"/>
</dbReference>
<dbReference type="InterPro" id="IPR048395">
    <property type="entry name" value="Glyco_hydro_31_C"/>
</dbReference>
<dbReference type="EMBL" id="CP034562">
    <property type="protein sequence ID" value="AZQ63389.1"/>
    <property type="molecule type" value="Genomic_DNA"/>
</dbReference>
<dbReference type="KEGG" id="fll:EI427_14460"/>
<gene>
    <name evidence="7" type="ORF">EI427_14460</name>
</gene>
<feature type="domain" description="DUF5110" evidence="5">
    <location>
        <begin position="687"/>
        <end position="760"/>
    </location>
</feature>
<dbReference type="InterPro" id="IPR011013">
    <property type="entry name" value="Gal_mutarotase_sf_dom"/>
</dbReference>
<comment type="similarity">
    <text evidence="1 2">Belongs to the glycosyl hydrolase 31 family.</text>
</comment>
<evidence type="ECO:0000313" key="7">
    <source>
        <dbReference type="EMBL" id="AZQ63389.1"/>
    </source>
</evidence>
<dbReference type="InterPro" id="IPR033403">
    <property type="entry name" value="DUF5110"/>
</dbReference>
<dbReference type="SUPFAM" id="SSF51445">
    <property type="entry name" value="(Trans)glycosidases"/>
    <property type="match status" value="1"/>
</dbReference>
<evidence type="ECO:0000313" key="8">
    <source>
        <dbReference type="Proteomes" id="UP000267268"/>
    </source>
</evidence>
<evidence type="ECO:0000259" key="3">
    <source>
        <dbReference type="Pfam" id="PF01055"/>
    </source>
</evidence>
<accession>A0A3Q9FS05</accession>
<sequence length="811" mass="92600">MKNHSINSLQLSIFFFLCCISVTAFGQRVYKEHKIDGQNLVITTNDGSIILRPFDAQILETQFYPKGVETLPLSEAVIMAPNKVEIDLKDEGATLVFQVDNGIIARIKKSPLQIAYYFNNDKLLEESEGYFDADTLKGFKFKIQEGEALYGAGERALPLDRRGHRLPLYNRAHYSNEEVATQMNYGMPLMVSSKKYALLYDNAPIGFIDIGKRKSDELSFETIGGRSSYVIVAGTDFKNLLNEFTDLTGKQPLPPRWMFGNFASRFGYHSQKEVEATVKQFRDKEVPLDAIILDLYWFGKDVKGTMGNLEWYKEAFPDPKQMIKSLKEENVKTILITEPFILTSSAKWEDAKESEVLGTDKYGKPFVYDFFFGETGLVDVFKPEAQTWFWNIYKGLADQGVAGWWGDLGEPEVHPAKLQHVNGSADEVHNIYGQNWAKLIYDGYRKDFPNKRPFILMRSGYVGSQRYGMIPWSGDVNRSFGGLTPQSQISMTMGLSGVPYMHSDLGGFVNWDLKQEDILELYIRWLEYGVFQPVFRPHAQESIPSEVIHYKGETFDIVKKYIEYRYKMLPYNYSLAYENSINGTPLLRPLFMEEKDNPSLQNISDTYMWGDAYVVAPVTKEGQRERKLYLPKGHNWYHLWTGKKYNGGDWVTVDAPLDQLPVFVKGGAIIPLASKALQSTEEYSSKELTFQIWNDSEVVSSSRVMFDDNGEATNTIKNKAFELLNVSTKNTKKNLEVTLTKEGSYKEAPESRMITLEIHNVTLPPKNVGIGKKKMPAEKCDMGYDKVNKILFVTLKWSGEEKKIYITKGKK</sequence>
<dbReference type="GO" id="GO:0030246">
    <property type="term" value="F:carbohydrate binding"/>
    <property type="evidence" value="ECO:0007669"/>
    <property type="project" value="InterPro"/>
</dbReference>
<dbReference type="Proteomes" id="UP000267268">
    <property type="component" value="Chromosome 1"/>
</dbReference>
<keyword evidence="8" id="KW-1185">Reference proteome</keyword>
<dbReference type="GO" id="GO:0004553">
    <property type="term" value="F:hydrolase activity, hydrolyzing O-glycosyl compounds"/>
    <property type="evidence" value="ECO:0007669"/>
    <property type="project" value="InterPro"/>
</dbReference>
<dbReference type="InterPro" id="IPR013780">
    <property type="entry name" value="Glyco_hydro_b"/>
</dbReference>
<evidence type="ECO:0000259" key="4">
    <source>
        <dbReference type="Pfam" id="PF13802"/>
    </source>
</evidence>
<reference evidence="7 8" key="1">
    <citation type="submission" date="2018-12" db="EMBL/GenBank/DDBJ databases">
        <title>Flammeovirga pectinis sp. nov., isolated from the gut of the Korean scallop, Patinopecten yessoensis.</title>
        <authorList>
            <person name="Bae J.-W."/>
            <person name="Jeong Y.-S."/>
            <person name="Kang W."/>
        </authorList>
    </citation>
    <scope>NUCLEOTIDE SEQUENCE [LARGE SCALE GENOMIC DNA]</scope>
    <source>
        <strain evidence="7 8">L12M1</strain>
    </source>
</reference>
<dbReference type="Pfam" id="PF21365">
    <property type="entry name" value="Glyco_hydro_31_3rd"/>
    <property type="match status" value="1"/>
</dbReference>
<dbReference type="Gene3D" id="3.20.20.80">
    <property type="entry name" value="Glycosidases"/>
    <property type="match status" value="1"/>
</dbReference>
<evidence type="ECO:0000259" key="6">
    <source>
        <dbReference type="Pfam" id="PF21365"/>
    </source>
</evidence>
<dbReference type="CDD" id="cd14752">
    <property type="entry name" value="GH31_N"/>
    <property type="match status" value="1"/>
</dbReference>
<evidence type="ECO:0000256" key="2">
    <source>
        <dbReference type="RuleBase" id="RU361185"/>
    </source>
</evidence>
<dbReference type="Pfam" id="PF01055">
    <property type="entry name" value="Glyco_hydro_31_2nd"/>
    <property type="match status" value="1"/>
</dbReference>
<keyword evidence="2" id="KW-0378">Hydrolase</keyword>
<dbReference type="GO" id="GO:0005975">
    <property type="term" value="P:carbohydrate metabolic process"/>
    <property type="evidence" value="ECO:0007669"/>
    <property type="project" value="InterPro"/>
</dbReference>
<feature type="domain" description="Glycoside hydrolase family 31 N-terminal" evidence="4">
    <location>
        <begin position="54"/>
        <end position="209"/>
    </location>
</feature>
<dbReference type="InterPro" id="IPR000322">
    <property type="entry name" value="Glyco_hydro_31_TIM"/>
</dbReference>
<dbReference type="Pfam" id="PF17137">
    <property type="entry name" value="DUF5110"/>
    <property type="match status" value="1"/>
</dbReference>
<dbReference type="PANTHER" id="PTHR43863:SF2">
    <property type="entry name" value="MALTASE-GLUCOAMYLASE"/>
    <property type="match status" value="1"/>
</dbReference>
<dbReference type="SUPFAM" id="SSF74650">
    <property type="entry name" value="Galactose mutarotase-like"/>
    <property type="match status" value="1"/>
</dbReference>
<feature type="domain" description="Glycosyl hydrolase family 31 C-terminal" evidence="6">
    <location>
        <begin position="583"/>
        <end position="670"/>
    </location>
</feature>
<dbReference type="SUPFAM" id="SSF51011">
    <property type="entry name" value="Glycosyl hydrolase domain"/>
    <property type="match status" value="1"/>
</dbReference>
<dbReference type="Pfam" id="PF13802">
    <property type="entry name" value="Gal_mutarotas_2"/>
    <property type="match status" value="1"/>
</dbReference>
<proteinExistence type="inferred from homology"/>
<dbReference type="PANTHER" id="PTHR43863">
    <property type="entry name" value="HYDROLASE, PUTATIVE (AFU_ORTHOLOGUE AFUA_1G03140)-RELATED"/>
    <property type="match status" value="1"/>
</dbReference>
<dbReference type="RefSeq" id="WP_126615837.1">
    <property type="nucleotide sequence ID" value="NZ_CP034562.1"/>
</dbReference>
<organism evidence="7 8">
    <name type="scientific">Flammeovirga pectinis</name>
    <dbReference type="NCBI Taxonomy" id="2494373"/>
    <lineage>
        <taxon>Bacteria</taxon>
        <taxon>Pseudomonadati</taxon>
        <taxon>Bacteroidota</taxon>
        <taxon>Cytophagia</taxon>
        <taxon>Cytophagales</taxon>
        <taxon>Flammeovirgaceae</taxon>
        <taxon>Flammeovirga</taxon>
    </lineage>
</organism>
<dbReference type="InterPro" id="IPR051816">
    <property type="entry name" value="Glycosyl_Hydrolase_31"/>
</dbReference>
<name>A0A3Q9FS05_9BACT</name>
<dbReference type="Gene3D" id="2.60.40.1760">
    <property type="entry name" value="glycosyl hydrolase (family 31)"/>
    <property type="match status" value="1"/>
</dbReference>
<dbReference type="Gene3D" id="2.60.40.1180">
    <property type="entry name" value="Golgi alpha-mannosidase II"/>
    <property type="match status" value="2"/>
</dbReference>
<feature type="domain" description="Glycoside hydrolase family 31 TIM barrel" evidence="3">
    <location>
        <begin position="252"/>
        <end position="575"/>
    </location>
</feature>